<keyword evidence="4" id="KW-0274">FAD</keyword>
<dbReference type="EMBL" id="LAZP02000032">
    <property type="protein sequence ID" value="PFH62344.1"/>
    <property type="molecule type" value="Genomic_DNA"/>
</dbReference>
<proteinExistence type="inferred from homology"/>
<keyword evidence="10" id="KW-1185">Reference proteome</keyword>
<evidence type="ECO:0000256" key="2">
    <source>
        <dbReference type="ARBA" id="ARBA00010139"/>
    </source>
</evidence>
<accession>A0A2A9PM97</accession>
<evidence type="ECO:0008006" key="11">
    <source>
        <dbReference type="Google" id="ProtNLM"/>
    </source>
</evidence>
<evidence type="ECO:0000256" key="7">
    <source>
        <dbReference type="ARBA" id="ARBA00023033"/>
    </source>
</evidence>
<dbReference type="OrthoDB" id="66881at2759"/>
<dbReference type="SUPFAM" id="SSF51905">
    <property type="entry name" value="FAD/NAD(P)-binding domain"/>
    <property type="match status" value="2"/>
</dbReference>
<protein>
    <recommendedName>
        <fullName evidence="11">FAD/NAD(P)-binding domain-containing protein</fullName>
    </recommendedName>
</protein>
<keyword evidence="5" id="KW-0521">NADP</keyword>
<dbReference type="PANTHER" id="PTHR43098:SF3">
    <property type="entry name" value="L-ORNITHINE N(5)-MONOOXYGENASE-RELATED"/>
    <property type="match status" value="1"/>
</dbReference>
<dbReference type="GO" id="GO:0050661">
    <property type="term" value="F:NADP binding"/>
    <property type="evidence" value="ECO:0007669"/>
    <property type="project" value="InterPro"/>
</dbReference>
<dbReference type="Pfam" id="PF00743">
    <property type="entry name" value="FMO-like"/>
    <property type="match status" value="1"/>
</dbReference>
<feature type="region of interest" description="Disordered" evidence="8">
    <location>
        <begin position="17"/>
        <end position="37"/>
    </location>
</feature>
<dbReference type="InterPro" id="IPR036188">
    <property type="entry name" value="FAD/NAD-bd_sf"/>
</dbReference>
<dbReference type="InterPro" id="IPR020946">
    <property type="entry name" value="Flavin_mOase-like"/>
</dbReference>
<keyword evidence="6" id="KW-0560">Oxidoreductase</keyword>
<organism evidence="9 10">
    <name type="scientific">Ophiocordyceps unilateralis</name>
    <name type="common">Zombie-ant fungus</name>
    <name type="synonym">Torrubia unilateralis</name>
    <dbReference type="NCBI Taxonomy" id="268505"/>
    <lineage>
        <taxon>Eukaryota</taxon>
        <taxon>Fungi</taxon>
        <taxon>Dikarya</taxon>
        <taxon>Ascomycota</taxon>
        <taxon>Pezizomycotina</taxon>
        <taxon>Sordariomycetes</taxon>
        <taxon>Hypocreomycetidae</taxon>
        <taxon>Hypocreales</taxon>
        <taxon>Ophiocordycipitaceae</taxon>
        <taxon>Ophiocordyceps</taxon>
    </lineage>
</organism>
<evidence type="ECO:0000256" key="8">
    <source>
        <dbReference type="SAM" id="MobiDB-lite"/>
    </source>
</evidence>
<dbReference type="GO" id="GO:0050660">
    <property type="term" value="F:flavin adenine dinucleotide binding"/>
    <property type="evidence" value="ECO:0007669"/>
    <property type="project" value="InterPro"/>
</dbReference>
<evidence type="ECO:0000256" key="5">
    <source>
        <dbReference type="ARBA" id="ARBA00022857"/>
    </source>
</evidence>
<evidence type="ECO:0000313" key="10">
    <source>
        <dbReference type="Proteomes" id="UP000037136"/>
    </source>
</evidence>
<evidence type="ECO:0000256" key="6">
    <source>
        <dbReference type="ARBA" id="ARBA00023002"/>
    </source>
</evidence>
<evidence type="ECO:0000256" key="1">
    <source>
        <dbReference type="ARBA" id="ARBA00001974"/>
    </source>
</evidence>
<comment type="similarity">
    <text evidence="2">Belongs to the FAD-binding monooxygenase family.</text>
</comment>
<dbReference type="PANTHER" id="PTHR43098">
    <property type="entry name" value="L-ORNITHINE N(5)-MONOOXYGENASE-RELATED"/>
    <property type="match status" value="1"/>
</dbReference>
<evidence type="ECO:0000256" key="3">
    <source>
        <dbReference type="ARBA" id="ARBA00022630"/>
    </source>
</evidence>
<evidence type="ECO:0000313" key="9">
    <source>
        <dbReference type="EMBL" id="PFH62344.1"/>
    </source>
</evidence>
<dbReference type="InterPro" id="IPR050775">
    <property type="entry name" value="FAD-binding_Monooxygenases"/>
</dbReference>
<reference evidence="9 10" key="1">
    <citation type="journal article" date="2015" name="BMC Genomics">
        <title>Gene expression during zombie ant biting behavior reflects the complexity underlying fungal parasitic behavioral manipulation.</title>
        <authorList>
            <person name="de Bekker C."/>
            <person name="Ohm R.A."/>
            <person name="Loreto R.G."/>
            <person name="Sebastian A."/>
            <person name="Albert I."/>
            <person name="Merrow M."/>
            <person name="Brachmann A."/>
            <person name="Hughes D.P."/>
        </authorList>
    </citation>
    <scope>NUCLEOTIDE SEQUENCE [LARGE SCALE GENOMIC DNA]</scope>
    <source>
        <strain evidence="9 10">SC16a</strain>
    </source>
</reference>
<gene>
    <name evidence="9" type="ORF">XA68_14071</name>
</gene>
<evidence type="ECO:0000256" key="4">
    <source>
        <dbReference type="ARBA" id="ARBA00022827"/>
    </source>
</evidence>
<name>A0A2A9PM97_OPHUN</name>
<keyword evidence="7" id="KW-0503">Monooxygenase</keyword>
<dbReference type="GO" id="GO:0004499">
    <property type="term" value="F:N,N-dimethylaniline monooxygenase activity"/>
    <property type="evidence" value="ECO:0007669"/>
    <property type="project" value="InterPro"/>
</dbReference>
<dbReference type="Gene3D" id="3.50.50.60">
    <property type="entry name" value="FAD/NAD(P)-binding domain"/>
    <property type="match status" value="3"/>
</dbReference>
<dbReference type="Proteomes" id="UP000037136">
    <property type="component" value="Unassembled WGS sequence"/>
</dbReference>
<dbReference type="STRING" id="268505.A0A2A9PM97"/>
<dbReference type="AlphaFoldDB" id="A0A2A9PM97"/>
<keyword evidence="3" id="KW-0285">Flavoprotein</keyword>
<reference evidence="9 10" key="2">
    <citation type="journal article" date="2017" name="Sci. Rep.">
        <title>Ant-infecting Ophiocordyceps genomes reveal a high diversity of potential behavioral manipulation genes and a possible major role for enterotoxins.</title>
        <authorList>
            <person name="de Bekker C."/>
            <person name="Ohm R.A."/>
            <person name="Evans H.C."/>
            <person name="Brachmann A."/>
            <person name="Hughes D.P."/>
        </authorList>
    </citation>
    <scope>NUCLEOTIDE SEQUENCE [LARGE SCALE GENOMIC DNA]</scope>
    <source>
        <strain evidence="9 10">SC16a</strain>
    </source>
</reference>
<comment type="cofactor">
    <cofactor evidence="1">
        <name>FAD</name>
        <dbReference type="ChEBI" id="CHEBI:57692"/>
    </cofactor>
</comment>
<comment type="caution">
    <text evidence="9">The sequence shown here is derived from an EMBL/GenBank/DDBJ whole genome shotgun (WGS) entry which is preliminary data.</text>
</comment>
<sequence>MDGTPSLNGHGLRTQLADLRGTGSDSDSNPGPRPASNGASVELDALIVGAGFAGIFMLKTLRDRGYRVRIYEAGSGLGGTWRWNGYPGAGVDSEVPLYEFSWPEVWKDWTWSTNYPGYAEIRAYFEHVDSVIGVKKDCCFNTVVVGGTFDTEAGRWSVVTSDGQTTRVKYLVLGTGFSAKRYVPEWPGMADFDGIIHHSSFWPKEGDVSIDGKRCAVIGTGASGVQIVQAWGPVAGHLTVFQRTPNLALPMRRRYLTVESQQQSKAHYPEFFRYRERTYAGFNFDWHERKVADETAEERRALLESSWAAGGFRFWLAAYIDMITDTALNADYYDLWARKTRARIVDERKRDLLAPLKMPHYFGIKRCCLEETYYEQFNRSTVDLIDVAADPIECFTKTGIKLKSGEHHELDVVALATGFDVSTGAMTQMGLTSIDGKSLDQLWAKGATTYLGLTVSGFPNMFHLYGTQAPTLLCNGPSCVEVQGRWVADCIDKAERRGVKFLNARSEAAGAWRDDLIQFYNTTLFPTTRSTFMGGSVPGKPFEPVAYGRGLPTYSDTIRSALESWDDGFELNLNTVIGRCNRHTKLID</sequence>